<evidence type="ECO:0000313" key="1">
    <source>
        <dbReference type="EMBL" id="GJS64538.1"/>
    </source>
</evidence>
<evidence type="ECO:0000313" key="2">
    <source>
        <dbReference type="Proteomes" id="UP001151760"/>
    </source>
</evidence>
<organism evidence="1 2">
    <name type="scientific">Tanacetum coccineum</name>
    <dbReference type="NCBI Taxonomy" id="301880"/>
    <lineage>
        <taxon>Eukaryota</taxon>
        <taxon>Viridiplantae</taxon>
        <taxon>Streptophyta</taxon>
        <taxon>Embryophyta</taxon>
        <taxon>Tracheophyta</taxon>
        <taxon>Spermatophyta</taxon>
        <taxon>Magnoliopsida</taxon>
        <taxon>eudicotyledons</taxon>
        <taxon>Gunneridae</taxon>
        <taxon>Pentapetalae</taxon>
        <taxon>asterids</taxon>
        <taxon>campanulids</taxon>
        <taxon>Asterales</taxon>
        <taxon>Asteraceae</taxon>
        <taxon>Asteroideae</taxon>
        <taxon>Anthemideae</taxon>
        <taxon>Anthemidinae</taxon>
        <taxon>Tanacetum</taxon>
    </lineage>
</organism>
<evidence type="ECO:0008006" key="3">
    <source>
        <dbReference type="Google" id="ProtNLM"/>
    </source>
</evidence>
<gene>
    <name evidence="1" type="ORF">Tco_0679102</name>
</gene>
<keyword evidence="2" id="KW-1185">Reference proteome</keyword>
<comment type="caution">
    <text evidence="1">The sequence shown here is derived from an EMBL/GenBank/DDBJ whole genome shotgun (WGS) entry which is preliminary data.</text>
</comment>
<accession>A0ABQ4XHV6</accession>
<name>A0ABQ4XHV6_9ASTR</name>
<reference evidence="1" key="2">
    <citation type="submission" date="2022-01" db="EMBL/GenBank/DDBJ databases">
        <authorList>
            <person name="Yamashiro T."/>
            <person name="Shiraishi A."/>
            <person name="Satake H."/>
            <person name="Nakayama K."/>
        </authorList>
    </citation>
    <scope>NUCLEOTIDE SEQUENCE</scope>
</reference>
<dbReference type="Proteomes" id="UP001151760">
    <property type="component" value="Unassembled WGS sequence"/>
</dbReference>
<sequence length="107" mass="12545">MAKDTKVELVDMILQVREKTIDMLKFNLTKAQDRMKVQADKQRYESEFLVGLLVAEPVKLLNRKIVKQQNRMGVFGLIQWSNGNDEDVTWEDFADLTKRFHAFVLDL</sequence>
<proteinExistence type="predicted"/>
<dbReference type="EMBL" id="BQNB010009512">
    <property type="protein sequence ID" value="GJS64538.1"/>
    <property type="molecule type" value="Genomic_DNA"/>
</dbReference>
<protein>
    <recommendedName>
        <fullName evidence="3">Chromo domain-containing protein</fullName>
    </recommendedName>
</protein>
<reference evidence="1" key="1">
    <citation type="journal article" date="2022" name="Int. J. Mol. Sci.">
        <title>Draft Genome of Tanacetum Coccineum: Genomic Comparison of Closely Related Tanacetum-Family Plants.</title>
        <authorList>
            <person name="Yamashiro T."/>
            <person name="Shiraishi A."/>
            <person name="Nakayama K."/>
            <person name="Satake H."/>
        </authorList>
    </citation>
    <scope>NUCLEOTIDE SEQUENCE</scope>
</reference>